<gene>
    <name evidence="3" type="ORF">MNEG_8503</name>
</gene>
<protein>
    <recommendedName>
        <fullName evidence="2">Protein kinase domain-containing protein</fullName>
    </recommendedName>
</protein>
<dbReference type="SUPFAM" id="SSF56112">
    <property type="entry name" value="Protein kinase-like (PK-like)"/>
    <property type="match status" value="1"/>
</dbReference>
<dbReference type="InterPro" id="IPR011009">
    <property type="entry name" value="Kinase-like_dom_sf"/>
</dbReference>
<dbReference type="InterPro" id="IPR051681">
    <property type="entry name" value="Ser/Thr_Kinases-Pseudokinases"/>
</dbReference>
<sequence>MVATLVVKTFKPGVISTPEDFRELLLEAGKLARLDHPHIPRFYGLGCFHHSTLAAVRASVFSAEEFVGTRCLRRLLAEQMRSPRPLYDMRWALRWAAQIADALALLHAQRPVYIHGDVTADNVFIEDHRHLAEAAVKLGDLKPHRHIYDRTTGLLSLATPPGAASAGKLHVSGGGFEQSSLARYSLRDASGGGAAAHDGGSNGGSGSGSSRGSSGGAGGEAVYGRVRLGSVATDDNRLQQQQQQQQQQTPGRRRGDSRGRDSGGGGGGGAGRVPGKRRRRQQRRRRQPVDAP</sequence>
<reference evidence="3 4" key="1">
    <citation type="journal article" date="2013" name="BMC Genomics">
        <title>Reconstruction of the lipid metabolism for the microalga Monoraphidium neglectum from its genome sequence reveals characteristics suitable for biofuel production.</title>
        <authorList>
            <person name="Bogen C."/>
            <person name="Al-Dilaimi A."/>
            <person name="Albersmeier A."/>
            <person name="Wichmann J."/>
            <person name="Grundmann M."/>
            <person name="Rupp O."/>
            <person name="Lauersen K.J."/>
            <person name="Blifernez-Klassen O."/>
            <person name="Kalinowski J."/>
            <person name="Goesmann A."/>
            <person name="Mussgnug J.H."/>
            <person name="Kruse O."/>
        </authorList>
    </citation>
    <scope>NUCLEOTIDE SEQUENCE [LARGE SCALE GENOMIC DNA]</scope>
    <source>
        <strain evidence="3 4">SAG 48.87</strain>
    </source>
</reference>
<dbReference type="PANTHER" id="PTHR44329">
    <property type="entry name" value="SERINE/THREONINE-PROTEIN KINASE TNNI3K-RELATED"/>
    <property type="match status" value="1"/>
</dbReference>
<evidence type="ECO:0000259" key="2">
    <source>
        <dbReference type="PROSITE" id="PS50011"/>
    </source>
</evidence>
<dbReference type="EMBL" id="KK101841">
    <property type="protein sequence ID" value="KIY99459.1"/>
    <property type="molecule type" value="Genomic_DNA"/>
</dbReference>
<dbReference type="InterPro" id="IPR000719">
    <property type="entry name" value="Prot_kinase_dom"/>
</dbReference>
<evidence type="ECO:0000256" key="1">
    <source>
        <dbReference type="SAM" id="MobiDB-lite"/>
    </source>
</evidence>
<feature type="domain" description="Protein kinase" evidence="2">
    <location>
        <begin position="1"/>
        <end position="292"/>
    </location>
</feature>
<dbReference type="OrthoDB" id="544974at2759"/>
<dbReference type="InterPro" id="IPR001245">
    <property type="entry name" value="Ser-Thr/Tyr_kinase_cat_dom"/>
</dbReference>
<dbReference type="AlphaFoldDB" id="A0A0D2M7X8"/>
<organism evidence="3 4">
    <name type="scientific">Monoraphidium neglectum</name>
    <dbReference type="NCBI Taxonomy" id="145388"/>
    <lineage>
        <taxon>Eukaryota</taxon>
        <taxon>Viridiplantae</taxon>
        <taxon>Chlorophyta</taxon>
        <taxon>core chlorophytes</taxon>
        <taxon>Chlorophyceae</taxon>
        <taxon>CS clade</taxon>
        <taxon>Sphaeropleales</taxon>
        <taxon>Selenastraceae</taxon>
        <taxon>Monoraphidium</taxon>
    </lineage>
</organism>
<dbReference type="PROSITE" id="PS50011">
    <property type="entry name" value="PROTEIN_KINASE_DOM"/>
    <property type="match status" value="1"/>
</dbReference>
<evidence type="ECO:0000313" key="3">
    <source>
        <dbReference type="EMBL" id="KIY99459.1"/>
    </source>
</evidence>
<dbReference type="PANTHER" id="PTHR44329:SF289">
    <property type="entry name" value="SERINE_THREONINE-PROTEIN KINASE VIK"/>
    <property type="match status" value="1"/>
</dbReference>
<dbReference type="InterPro" id="IPR008266">
    <property type="entry name" value="Tyr_kinase_AS"/>
</dbReference>
<proteinExistence type="predicted"/>
<dbReference type="Pfam" id="PF07714">
    <property type="entry name" value="PK_Tyr_Ser-Thr"/>
    <property type="match status" value="1"/>
</dbReference>
<feature type="compositionally biased region" description="Gly residues" evidence="1">
    <location>
        <begin position="190"/>
        <end position="221"/>
    </location>
</feature>
<feature type="compositionally biased region" description="Gly residues" evidence="1">
    <location>
        <begin position="262"/>
        <end position="272"/>
    </location>
</feature>
<feature type="compositionally biased region" description="Low complexity" evidence="1">
    <location>
        <begin position="239"/>
        <end position="250"/>
    </location>
</feature>
<feature type="compositionally biased region" description="Basic residues" evidence="1">
    <location>
        <begin position="274"/>
        <end position="286"/>
    </location>
</feature>
<accession>A0A0D2M7X8</accession>
<dbReference type="STRING" id="145388.A0A0D2M7X8"/>
<feature type="region of interest" description="Disordered" evidence="1">
    <location>
        <begin position="189"/>
        <end position="292"/>
    </location>
</feature>
<dbReference type="GO" id="GO:0004674">
    <property type="term" value="F:protein serine/threonine kinase activity"/>
    <property type="evidence" value="ECO:0007669"/>
    <property type="project" value="TreeGrafter"/>
</dbReference>
<dbReference type="RefSeq" id="XP_013898479.1">
    <property type="nucleotide sequence ID" value="XM_014043025.1"/>
</dbReference>
<evidence type="ECO:0000313" key="4">
    <source>
        <dbReference type="Proteomes" id="UP000054498"/>
    </source>
</evidence>
<keyword evidence="4" id="KW-1185">Reference proteome</keyword>
<dbReference type="PROSITE" id="PS00109">
    <property type="entry name" value="PROTEIN_KINASE_TYR"/>
    <property type="match status" value="1"/>
</dbReference>
<dbReference type="Proteomes" id="UP000054498">
    <property type="component" value="Unassembled WGS sequence"/>
</dbReference>
<dbReference type="Gene3D" id="1.10.510.10">
    <property type="entry name" value="Transferase(Phosphotransferase) domain 1"/>
    <property type="match status" value="1"/>
</dbReference>
<name>A0A0D2M7X8_9CHLO</name>
<dbReference type="GO" id="GO:0005524">
    <property type="term" value="F:ATP binding"/>
    <property type="evidence" value="ECO:0007669"/>
    <property type="project" value="InterPro"/>
</dbReference>
<dbReference type="GeneID" id="25741379"/>
<dbReference type="KEGG" id="mng:MNEG_8503"/>